<dbReference type="InterPro" id="IPR020846">
    <property type="entry name" value="MFS_dom"/>
</dbReference>
<feature type="domain" description="Major facilitator superfamily (MFS) profile" evidence="7">
    <location>
        <begin position="9"/>
        <end position="398"/>
    </location>
</feature>
<keyword evidence="4 6" id="KW-1133">Transmembrane helix</keyword>
<sequence>MRPALKRLAIVSLVSGSFGLGASQYLVMALLPEITDDLAGTAGSGDIALVEFATSFLASGYSLGVVFGLIVLPMLVRRMSDTRVLQGCAAVLLLLTMAVALSPSLALAVPVRFLSAIVHATYLGTASIVVARMLGSGRDGRGAAIVIGGMAAANLVVVPILTAVGAAVSWRLGLGVAALLFLPAVLVFFFVTPLDADTAALGASSPKESRRKANGVALLAVMLALMSAAIFAAVTFIAPIARELQGGQFTLPMALVMLAFGAGMNLGNYVGGWQADRAPVRGLWIWIAAGGSGFATLLASNDYGVTAALGASLVGTALGGMTPCAQVLFLRFMTRRRRLGASLAPAVVNLGNFAGTATGGLAMVGLGVHSLPLVSLGFLMLAAGILLVLSVRMRASAD</sequence>
<proteinExistence type="predicted"/>
<dbReference type="PANTHER" id="PTHR43124:SF3">
    <property type="entry name" value="CHLORAMPHENICOL EFFLUX PUMP RV0191"/>
    <property type="match status" value="1"/>
</dbReference>
<dbReference type="PROSITE" id="PS50850">
    <property type="entry name" value="MFS"/>
    <property type="match status" value="1"/>
</dbReference>
<dbReference type="EMBL" id="DXDC01000266">
    <property type="protein sequence ID" value="HIY66352.1"/>
    <property type="molecule type" value="Genomic_DNA"/>
</dbReference>
<reference evidence="8" key="1">
    <citation type="journal article" date="2021" name="PeerJ">
        <title>Extensive microbial diversity within the chicken gut microbiome revealed by metagenomics and culture.</title>
        <authorList>
            <person name="Gilroy R."/>
            <person name="Ravi A."/>
            <person name="Getino M."/>
            <person name="Pursley I."/>
            <person name="Horton D.L."/>
            <person name="Alikhan N.F."/>
            <person name="Baker D."/>
            <person name="Gharbi K."/>
            <person name="Hall N."/>
            <person name="Watson M."/>
            <person name="Adriaenssens E.M."/>
            <person name="Foster-Nyarko E."/>
            <person name="Jarju S."/>
            <person name="Secka A."/>
            <person name="Antonio M."/>
            <person name="Oren A."/>
            <person name="Chaudhuri R.R."/>
            <person name="La Ragione R."/>
            <person name="Hildebrand F."/>
            <person name="Pallen M.J."/>
        </authorList>
    </citation>
    <scope>NUCLEOTIDE SEQUENCE</scope>
    <source>
        <strain evidence="8">ChiGjej1B1-98</strain>
    </source>
</reference>
<accession>A0A9D1YV75</accession>
<evidence type="ECO:0000313" key="8">
    <source>
        <dbReference type="EMBL" id="HIY66352.1"/>
    </source>
</evidence>
<evidence type="ECO:0000256" key="1">
    <source>
        <dbReference type="ARBA" id="ARBA00004651"/>
    </source>
</evidence>
<evidence type="ECO:0000256" key="5">
    <source>
        <dbReference type="ARBA" id="ARBA00023136"/>
    </source>
</evidence>
<evidence type="ECO:0000256" key="2">
    <source>
        <dbReference type="ARBA" id="ARBA00022475"/>
    </source>
</evidence>
<feature type="transmembrane region" description="Helical" evidence="6">
    <location>
        <begin position="342"/>
        <end position="364"/>
    </location>
</feature>
<dbReference type="InterPro" id="IPR011701">
    <property type="entry name" value="MFS"/>
</dbReference>
<comment type="caution">
    <text evidence="8">The sequence shown here is derived from an EMBL/GenBank/DDBJ whole genome shotgun (WGS) entry which is preliminary data.</text>
</comment>
<evidence type="ECO:0000256" key="4">
    <source>
        <dbReference type="ARBA" id="ARBA00022989"/>
    </source>
</evidence>
<keyword evidence="5 6" id="KW-0472">Membrane</keyword>
<dbReference type="GO" id="GO:0022857">
    <property type="term" value="F:transmembrane transporter activity"/>
    <property type="evidence" value="ECO:0007669"/>
    <property type="project" value="InterPro"/>
</dbReference>
<evidence type="ECO:0000313" key="9">
    <source>
        <dbReference type="Proteomes" id="UP000824005"/>
    </source>
</evidence>
<comment type="subcellular location">
    <subcellularLocation>
        <location evidence="1">Cell membrane</location>
        <topology evidence="1">Multi-pass membrane protein</topology>
    </subcellularLocation>
</comment>
<name>A0A9D1YV75_9MICO</name>
<feature type="transmembrane region" description="Helical" evidence="6">
    <location>
        <begin position="143"/>
        <end position="168"/>
    </location>
</feature>
<dbReference type="SUPFAM" id="SSF103473">
    <property type="entry name" value="MFS general substrate transporter"/>
    <property type="match status" value="1"/>
</dbReference>
<dbReference type="Pfam" id="PF07690">
    <property type="entry name" value="MFS_1"/>
    <property type="match status" value="1"/>
</dbReference>
<dbReference type="GO" id="GO:0005886">
    <property type="term" value="C:plasma membrane"/>
    <property type="evidence" value="ECO:0007669"/>
    <property type="project" value="UniProtKB-SubCell"/>
</dbReference>
<feature type="transmembrane region" description="Helical" evidence="6">
    <location>
        <begin position="283"/>
        <end position="301"/>
    </location>
</feature>
<dbReference type="Gene3D" id="1.20.1250.20">
    <property type="entry name" value="MFS general substrate transporter like domains"/>
    <property type="match status" value="2"/>
</dbReference>
<keyword evidence="2" id="KW-1003">Cell membrane</keyword>
<feature type="transmembrane region" description="Helical" evidence="6">
    <location>
        <begin position="215"/>
        <end position="237"/>
    </location>
</feature>
<feature type="transmembrane region" description="Helical" evidence="6">
    <location>
        <begin position="84"/>
        <end position="107"/>
    </location>
</feature>
<feature type="transmembrane region" description="Helical" evidence="6">
    <location>
        <begin position="370"/>
        <end position="391"/>
    </location>
</feature>
<gene>
    <name evidence="8" type="ORF">H9830_08775</name>
</gene>
<feature type="transmembrane region" description="Helical" evidence="6">
    <location>
        <begin position="307"/>
        <end position="330"/>
    </location>
</feature>
<feature type="transmembrane region" description="Helical" evidence="6">
    <location>
        <begin position="113"/>
        <end position="131"/>
    </location>
</feature>
<feature type="transmembrane region" description="Helical" evidence="6">
    <location>
        <begin position="47"/>
        <end position="72"/>
    </location>
</feature>
<reference evidence="8" key="2">
    <citation type="submission" date="2021-04" db="EMBL/GenBank/DDBJ databases">
        <authorList>
            <person name="Gilroy R."/>
        </authorList>
    </citation>
    <scope>NUCLEOTIDE SEQUENCE</scope>
    <source>
        <strain evidence="8">ChiGjej1B1-98</strain>
    </source>
</reference>
<protein>
    <submittedName>
        <fullName evidence="8">MFS transporter</fullName>
    </submittedName>
</protein>
<dbReference type="InterPro" id="IPR050189">
    <property type="entry name" value="MFS_Efflux_Transporters"/>
</dbReference>
<feature type="transmembrane region" description="Helical" evidence="6">
    <location>
        <begin position="174"/>
        <end position="194"/>
    </location>
</feature>
<keyword evidence="3 6" id="KW-0812">Transmembrane</keyword>
<evidence type="ECO:0000259" key="7">
    <source>
        <dbReference type="PROSITE" id="PS50850"/>
    </source>
</evidence>
<dbReference type="AlphaFoldDB" id="A0A9D1YV75"/>
<feature type="transmembrane region" description="Helical" evidence="6">
    <location>
        <begin position="249"/>
        <end position="271"/>
    </location>
</feature>
<evidence type="ECO:0000256" key="3">
    <source>
        <dbReference type="ARBA" id="ARBA00022692"/>
    </source>
</evidence>
<dbReference type="PANTHER" id="PTHR43124">
    <property type="entry name" value="PURINE EFFLUX PUMP PBUE"/>
    <property type="match status" value="1"/>
</dbReference>
<dbReference type="Proteomes" id="UP000824005">
    <property type="component" value="Unassembled WGS sequence"/>
</dbReference>
<dbReference type="InterPro" id="IPR036259">
    <property type="entry name" value="MFS_trans_sf"/>
</dbReference>
<evidence type="ECO:0000256" key="6">
    <source>
        <dbReference type="SAM" id="Phobius"/>
    </source>
</evidence>
<organism evidence="8 9">
    <name type="scientific">Candidatus Agrococcus pullicola</name>
    <dbReference type="NCBI Taxonomy" id="2838429"/>
    <lineage>
        <taxon>Bacteria</taxon>
        <taxon>Bacillati</taxon>
        <taxon>Actinomycetota</taxon>
        <taxon>Actinomycetes</taxon>
        <taxon>Micrococcales</taxon>
        <taxon>Microbacteriaceae</taxon>
        <taxon>Agrococcus</taxon>
    </lineage>
</organism>